<evidence type="ECO:0000313" key="11">
    <source>
        <dbReference type="EMBL" id="EFO23362.1"/>
    </source>
</evidence>
<keyword evidence="7" id="KW-0143">Chaperone</keyword>
<dbReference type="AlphaFoldDB" id="A0A1I7W477"/>
<dbReference type="Gene3D" id="2.30.30.190">
    <property type="entry name" value="CAP Gly-rich-like domain"/>
    <property type="match status" value="1"/>
</dbReference>
<comment type="similarity">
    <text evidence="2">Belongs to the TBCE family.</text>
</comment>
<evidence type="ECO:0000256" key="3">
    <source>
        <dbReference type="ARBA" id="ARBA00015004"/>
    </source>
</evidence>
<feature type="domain" description="CAP-Gly" evidence="10">
    <location>
        <begin position="21"/>
        <end position="65"/>
    </location>
</feature>
<gene>
    <name evidence="11 13" type="ORF">LOAG_05124</name>
</gene>
<dbReference type="InterPro" id="IPR044079">
    <property type="entry name" value="Ubl_TBCE"/>
</dbReference>
<dbReference type="SUPFAM" id="SSF54236">
    <property type="entry name" value="Ubiquitin-like"/>
    <property type="match status" value="1"/>
</dbReference>
<reference evidence="11 12" key="1">
    <citation type="submission" date="2012-04" db="EMBL/GenBank/DDBJ databases">
        <title>The Genome Sequence of Loa loa.</title>
        <authorList>
            <consortium name="The Broad Institute Genome Sequencing Platform"/>
            <consortium name="Broad Institute Genome Sequencing Center for Infectious Disease"/>
            <person name="Nutman T.B."/>
            <person name="Fink D.L."/>
            <person name="Russ C."/>
            <person name="Young S."/>
            <person name="Zeng Q."/>
            <person name="Gargeya S."/>
            <person name="Alvarado L."/>
            <person name="Berlin A."/>
            <person name="Chapman S.B."/>
            <person name="Chen Z."/>
            <person name="Freedman E."/>
            <person name="Gellesch M."/>
            <person name="Goldberg J."/>
            <person name="Griggs A."/>
            <person name="Gujja S."/>
            <person name="Heilman E.R."/>
            <person name="Heiman D."/>
            <person name="Howarth C."/>
            <person name="Mehta T."/>
            <person name="Neiman D."/>
            <person name="Pearson M."/>
            <person name="Roberts A."/>
            <person name="Saif S."/>
            <person name="Shea T."/>
            <person name="Shenoy N."/>
            <person name="Sisk P."/>
            <person name="Stolte C."/>
            <person name="Sykes S."/>
            <person name="White J."/>
            <person name="Yandava C."/>
            <person name="Haas B."/>
            <person name="Henn M.R."/>
            <person name="Nusbaum C."/>
            <person name="Birren B."/>
        </authorList>
    </citation>
    <scope>NUCLEOTIDE SEQUENCE [LARGE SCALE GENOMIC DNA]</scope>
</reference>
<evidence type="ECO:0000256" key="6">
    <source>
        <dbReference type="ARBA" id="ARBA00022737"/>
    </source>
</evidence>
<dbReference type="SMART" id="SM01052">
    <property type="entry name" value="CAP_GLY"/>
    <property type="match status" value="1"/>
</dbReference>
<dbReference type="InterPro" id="IPR001611">
    <property type="entry name" value="Leu-rich_rpt"/>
</dbReference>
<dbReference type="PANTHER" id="PTHR18849">
    <property type="entry name" value="LEUCINE RICH REPEAT PROTEIN"/>
    <property type="match status" value="1"/>
</dbReference>
<dbReference type="SUPFAM" id="SSF52047">
    <property type="entry name" value="RNI-like"/>
    <property type="match status" value="1"/>
</dbReference>
<evidence type="ECO:0000256" key="1">
    <source>
        <dbReference type="ARBA" id="ARBA00004496"/>
    </source>
</evidence>
<evidence type="ECO:0000256" key="8">
    <source>
        <dbReference type="ARBA" id="ARBA00026055"/>
    </source>
</evidence>
<organism evidence="12 13">
    <name type="scientific">Loa loa</name>
    <name type="common">Eye worm</name>
    <name type="synonym">Filaria loa</name>
    <dbReference type="NCBI Taxonomy" id="7209"/>
    <lineage>
        <taxon>Eukaryota</taxon>
        <taxon>Metazoa</taxon>
        <taxon>Ecdysozoa</taxon>
        <taxon>Nematoda</taxon>
        <taxon>Chromadorea</taxon>
        <taxon>Rhabditida</taxon>
        <taxon>Spirurina</taxon>
        <taxon>Spiruromorpha</taxon>
        <taxon>Filarioidea</taxon>
        <taxon>Onchocercidae</taxon>
        <taxon>Loa</taxon>
    </lineage>
</organism>
<dbReference type="Pfam" id="PF01302">
    <property type="entry name" value="CAP_GLY"/>
    <property type="match status" value="1"/>
</dbReference>
<dbReference type="EMBL" id="JH712310">
    <property type="protein sequence ID" value="EFO23362.1"/>
    <property type="molecule type" value="Genomic_DNA"/>
</dbReference>
<protein>
    <recommendedName>
        <fullName evidence="3">Tubulin-specific chaperone E</fullName>
    </recommendedName>
    <alternativeName>
        <fullName evidence="9">Tubulin-folding cofactor E</fullName>
    </alternativeName>
</protein>
<keyword evidence="12" id="KW-1185">Reference proteome</keyword>
<sequence length="482" mass="54448">MLIIGDRVEVGGDRGTIRYIGAVEGYDGEWIGINWDNSERGKHDGSVKGKRYFQANSARSGSFVRSSAVNAGKNLLEEMSSRYINYMQCDTVEFGSKSVDLVDMAKIYKKQNNLWELRVIVLDNMKVAKAPPTSCALFVYCTELNLYNNLLSQWCDLLDILCFFPSLRFLIASHNYMEKEMKSVVDERIVSAPVSTLALGECRIDESTAQQIMHFFPHVREIHLNQNDLKYFDPGKYGHTLESIDLEGNPISDFSNLHVLSTLPNLRKLNLVSCGLRHIYIPDGIAFSSLSSLNIKGNPIKDKQWILELAKLPKLERLCYSCSDNDNVDCGIDLREIIIASIPQLKFLGNSEISSIERHSAEMHFLNKFGVSPVMEENRTVVERLIKVHGEPNDLPLVPCGGMNLLKLKLSYDGKVVERSLPGTITVQKLIGIVSRLFHLDARKISLQAYDYQGFMMNLDKPLRSLDFYSLANEDTIYAKVV</sequence>
<dbReference type="eggNOG" id="KOG3207">
    <property type="taxonomic scope" value="Eukaryota"/>
</dbReference>
<proteinExistence type="inferred from homology"/>
<accession>A0A1S0U0W5</accession>
<dbReference type="WBParaSite" id="EN70_9476">
    <property type="protein sequence ID" value="EN70_9476"/>
    <property type="gene ID" value="EN70_9476"/>
</dbReference>
<keyword evidence="4" id="KW-0963">Cytoplasm</keyword>
<evidence type="ECO:0000313" key="13">
    <source>
        <dbReference type="WBParaSite" id="EN70_9476"/>
    </source>
</evidence>
<dbReference type="InterPro" id="IPR029071">
    <property type="entry name" value="Ubiquitin-like_domsf"/>
</dbReference>
<dbReference type="InterPro" id="IPR036859">
    <property type="entry name" value="CAP-Gly_dom_sf"/>
</dbReference>
<dbReference type="STRING" id="7209.A0A1I7W477"/>
<evidence type="ECO:0000256" key="9">
    <source>
        <dbReference type="ARBA" id="ARBA00030180"/>
    </source>
</evidence>
<evidence type="ECO:0000259" key="10">
    <source>
        <dbReference type="PROSITE" id="PS50245"/>
    </source>
</evidence>
<comment type="subcellular location">
    <subcellularLocation>
        <location evidence="1">Cytoplasm</location>
    </subcellularLocation>
</comment>
<dbReference type="InterPro" id="IPR000938">
    <property type="entry name" value="CAP-Gly_domain"/>
</dbReference>
<dbReference type="GO" id="GO:0005737">
    <property type="term" value="C:cytoplasm"/>
    <property type="evidence" value="ECO:0007669"/>
    <property type="project" value="UniProtKB-SubCell"/>
</dbReference>
<dbReference type="CTD" id="9942527"/>
<dbReference type="SUPFAM" id="SSF74924">
    <property type="entry name" value="Cap-Gly domain"/>
    <property type="match status" value="1"/>
</dbReference>
<dbReference type="Gene3D" id="3.80.10.10">
    <property type="entry name" value="Ribonuclease Inhibitor"/>
    <property type="match status" value="1"/>
</dbReference>
<dbReference type="PROSITE" id="PS00845">
    <property type="entry name" value="CAP_GLY_1"/>
    <property type="match status" value="1"/>
</dbReference>
<comment type="subunit">
    <text evidence="8">Supercomplex made of cofactors A to E. Cofactors A and D function by capturing and stabilizing tubulin in a quasi-native conformation. Cofactor E binds to the cofactor D-tubulin complex; interaction with cofactor C then causes the release of tubulin polypeptides that are committed to the native state.</text>
</comment>
<dbReference type="FunCoup" id="A0A1I7W477">
    <property type="interactions" value="2599"/>
</dbReference>
<dbReference type="PANTHER" id="PTHR18849:SF0">
    <property type="entry name" value="CILIA- AND FLAGELLA-ASSOCIATED PROTEIN 410-RELATED"/>
    <property type="match status" value="1"/>
</dbReference>
<evidence type="ECO:0000256" key="2">
    <source>
        <dbReference type="ARBA" id="ARBA00006286"/>
    </source>
</evidence>
<evidence type="ECO:0000256" key="7">
    <source>
        <dbReference type="ARBA" id="ARBA00023186"/>
    </source>
</evidence>
<dbReference type="OrthoDB" id="5273213at2759"/>
<dbReference type="OMA" id="SEESHMF"/>
<evidence type="ECO:0000256" key="4">
    <source>
        <dbReference type="ARBA" id="ARBA00022490"/>
    </source>
</evidence>
<evidence type="ECO:0000256" key="5">
    <source>
        <dbReference type="ARBA" id="ARBA00022614"/>
    </source>
</evidence>
<dbReference type="PROSITE" id="PS51450">
    <property type="entry name" value="LRR"/>
    <property type="match status" value="1"/>
</dbReference>
<dbReference type="Proteomes" id="UP000095285">
    <property type="component" value="Unassembled WGS sequence"/>
</dbReference>
<accession>A0A1I7W477</accession>
<keyword evidence="5" id="KW-0433">Leucine-rich repeat</keyword>
<evidence type="ECO:0000313" key="12">
    <source>
        <dbReference type="Proteomes" id="UP000095285"/>
    </source>
</evidence>
<dbReference type="RefSeq" id="XP_003140709.1">
    <property type="nucleotide sequence ID" value="XM_003140661.2"/>
</dbReference>
<dbReference type="CDD" id="cd17044">
    <property type="entry name" value="Ubl_TBCE"/>
    <property type="match status" value="1"/>
</dbReference>
<dbReference type="InterPro" id="IPR032675">
    <property type="entry name" value="LRR_dom_sf"/>
</dbReference>
<reference evidence="13" key="2">
    <citation type="submission" date="2016-11" db="UniProtKB">
        <authorList>
            <consortium name="WormBaseParasite"/>
        </authorList>
    </citation>
    <scope>IDENTIFICATION</scope>
</reference>
<dbReference type="PROSITE" id="PS50245">
    <property type="entry name" value="CAP_GLY_2"/>
    <property type="match status" value="1"/>
</dbReference>
<dbReference type="Gene3D" id="3.10.20.90">
    <property type="entry name" value="Phosphatidylinositol 3-kinase Catalytic Subunit, Chain A, domain 1"/>
    <property type="match status" value="1"/>
</dbReference>
<keyword evidence="6" id="KW-0677">Repeat</keyword>
<dbReference type="KEGG" id="loa:LOAG_05124"/>
<dbReference type="GeneID" id="9942527"/>
<name>A0A1I7W477_LOALO</name>
<dbReference type="FunFam" id="2.30.30.190:FF:000016">
    <property type="entry name" value="Tubulin-folding cofactor E"/>
    <property type="match status" value="1"/>
</dbReference>